<sequence length="62" mass="7192">HMITLMGYFAEAMDNKANLDQKTQIRMLFKSMSKDFAYFPATYNLGNKNLTLTQLIKKLQSN</sequence>
<dbReference type="AlphaFoldDB" id="A0A9D3URT1"/>
<keyword evidence="2" id="KW-1185">Reference proteome</keyword>
<dbReference type="EMBL" id="JAIQCV010000010">
    <property type="protein sequence ID" value="KAH1055970.1"/>
    <property type="molecule type" value="Genomic_DNA"/>
</dbReference>
<evidence type="ECO:0000313" key="1">
    <source>
        <dbReference type="EMBL" id="KAH1055970.1"/>
    </source>
</evidence>
<name>A0A9D3URT1_9ROSI</name>
<dbReference type="OrthoDB" id="995524at2759"/>
<protein>
    <submittedName>
        <fullName evidence="1">Uncharacterized protein</fullName>
    </submittedName>
</protein>
<reference evidence="1 2" key="1">
    <citation type="journal article" date="2021" name="Plant Biotechnol. J.">
        <title>Multi-omics assisted identification of the key and species-specific regulatory components of drought-tolerant mechanisms in Gossypium stocksii.</title>
        <authorList>
            <person name="Yu D."/>
            <person name="Ke L."/>
            <person name="Zhang D."/>
            <person name="Wu Y."/>
            <person name="Sun Y."/>
            <person name="Mei J."/>
            <person name="Sun J."/>
            <person name="Sun Y."/>
        </authorList>
    </citation>
    <scope>NUCLEOTIDE SEQUENCE [LARGE SCALE GENOMIC DNA]</scope>
    <source>
        <strain evidence="2">cv. E1</strain>
        <tissue evidence="1">Leaf</tissue>
    </source>
</reference>
<feature type="non-terminal residue" evidence="1">
    <location>
        <position position="1"/>
    </location>
</feature>
<dbReference type="Proteomes" id="UP000828251">
    <property type="component" value="Unassembled WGS sequence"/>
</dbReference>
<comment type="caution">
    <text evidence="1">The sequence shown here is derived from an EMBL/GenBank/DDBJ whole genome shotgun (WGS) entry which is preliminary data.</text>
</comment>
<evidence type="ECO:0000313" key="2">
    <source>
        <dbReference type="Proteomes" id="UP000828251"/>
    </source>
</evidence>
<organism evidence="1 2">
    <name type="scientific">Gossypium stocksii</name>
    <dbReference type="NCBI Taxonomy" id="47602"/>
    <lineage>
        <taxon>Eukaryota</taxon>
        <taxon>Viridiplantae</taxon>
        <taxon>Streptophyta</taxon>
        <taxon>Embryophyta</taxon>
        <taxon>Tracheophyta</taxon>
        <taxon>Spermatophyta</taxon>
        <taxon>Magnoliopsida</taxon>
        <taxon>eudicotyledons</taxon>
        <taxon>Gunneridae</taxon>
        <taxon>Pentapetalae</taxon>
        <taxon>rosids</taxon>
        <taxon>malvids</taxon>
        <taxon>Malvales</taxon>
        <taxon>Malvaceae</taxon>
        <taxon>Malvoideae</taxon>
        <taxon>Gossypium</taxon>
    </lineage>
</organism>
<proteinExistence type="predicted"/>
<gene>
    <name evidence="1" type="ORF">J1N35_034035</name>
</gene>
<accession>A0A9D3URT1</accession>